<proteinExistence type="predicted"/>
<comment type="caution">
    <text evidence="1">The sequence shown here is derived from an EMBL/GenBank/DDBJ whole genome shotgun (WGS) entry which is preliminary data.</text>
</comment>
<organism evidence="1 2">
    <name type="scientific">Caerostris extrusa</name>
    <name type="common">Bark spider</name>
    <name type="synonym">Caerostris bankana</name>
    <dbReference type="NCBI Taxonomy" id="172846"/>
    <lineage>
        <taxon>Eukaryota</taxon>
        <taxon>Metazoa</taxon>
        <taxon>Ecdysozoa</taxon>
        <taxon>Arthropoda</taxon>
        <taxon>Chelicerata</taxon>
        <taxon>Arachnida</taxon>
        <taxon>Araneae</taxon>
        <taxon>Araneomorphae</taxon>
        <taxon>Entelegynae</taxon>
        <taxon>Araneoidea</taxon>
        <taxon>Araneidae</taxon>
        <taxon>Caerostris</taxon>
    </lineage>
</organism>
<sequence length="151" mass="17307">MGIRIKILIIRKHDSGIETCRNSRDHLGWPPPGLIYALITNSRKTYFVLEVCSGRGRVEERLVRGRVCACNGTFHPRVCGRRRFTNLGRKDNGCHDRLSHETVTSNSSVSRVSQRYGTKIGYSHHLKIISTNNNILGFRQRNTQRAFHNAY</sequence>
<evidence type="ECO:0000313" key="2">
    <source>
        <dbReference type="Proteomes" id="UP001054945"/>
    </source>
</evidence>
<dbReference type="AlphaFoldDB" id="A0AAV4R4F0"/>
<accession>A0AAV4R4F0</accession>
<reference evidence="1 2" key="1">
    <citation type="submission" date="2021-06" db="EMBL/GenBank/DDBJ databases">
        <title>Caerostris extrusa draft genome.</title>
        <authorList>
            <person name="Kono N."/>
            <person name="Arakawa K."/>
        </authorList>
    </citation>
    <scope>NUCLEOTIDE SEQUENCE [LARGE SCALE GENOMIC DNA]</scope>
</reference>
<keyword evidence="2" id="KW-1185">Reference proteome</keyword>
<evidence type="ECO:0000313" key="1">
    <source>
        <dbReference type="EMBL" id="GIY15132.1"/>
    </source>
</evidence>
<dbReference type="EMBL" id="BPLR01007200">
    <property type="protein sequence ID" value="GIY15132.1"/>
    <property type="molecule type" value="Genomic_DNA"/>
</dbReference>
<protein>
    <submittedName>
        <fullName evidence="1">Uncharacterized protein</fullName>
    </submittedName>
</protein>
<name>A0AAV4R4F0_CAEEX</name>
<gene>
    <name evidence="1" type="ORF">CEXT_658401</name>
</gene>
<dbReference type="Proteomes" id="UP001054945">
    <property type="component" value="Unassembled WGS sequence"/>
</dbReference>